<dbReference type="GO" id="GO:0009117">
    <property type="term" value="P:nucleotide metabolic process"/>
    <property type="evidence" value="ECO:0007669"/>
    <property type="project" value="UniProtKB-KW"/>
</dbReference>
<dbReference type="InterPro" id="IPR002637">
    <property type="entry name" value="RdgB/HAM1"/>
</dbReference>
<evidence type="ECO:0000256" key="6">
    <source>
        <dbReference type="ARBA" id="ARBA00022801"/>
    </source>
</evidence>
<dbReference type="InParanoid" id="A0A2N3MYG0"/>
<dbReference type="PANTHER" id="PTHR11067">
    <property type="entry name" value="INOSINE TRIPHOSPHATE PYROPHOSPHATASE/HAM1 PROTEIN"/>
    <property type="match status" value="1"/>
</dbReference>
<keyword evidence="5" id="KW-0547">Nucleotide-binding</keyword>
<dbReference type="AlphaFoldDB" id="A0A2N3MYG0"/>
<evidence type="ECO:0000256" key="8">
    <source>
        <dbReference type="ARBA" id="ARBA00023080"/>
    </source>
</evidence>
<dbReference type="FunCoup" id="A0A2N3MYG0">
    <property type="interactions" value="700"/>
</dbReference>
<evidence type="ECO:0000256" key="7">
    <source>
        <dbReference type="ARBA" id="ARBA00022842"/>
    </source>
</evidence>
<comment type="subcellular location">
    <subcellularLocation>
        <location evidence="1">Cytoplasm</location>
    </subcellularLocation>
</comment>
<comment type="catalytic activity">
    <reaction evidence="13">
        <text>dITP + H2O = dIMP + diphosphate + H(+)</text>
        <dbReference type="Rhea" id="RHEA:28342"/>
        <dbReference type="ChEBI" id="CHEBI:15377"/>
        <dbReference type="ChEBI" id="CHEBI:15378"/>
        <dbReference type="ChEBI" id="CHEBI:33019"/>
        <dbReference type="ChEBI" id="CHEBI:61194"/>
        <dbReference type="ChEBI" id="CHEBI:61382"/>
        <dbReference type="EC" id="3.6.1.66"/>
    </reaction>
    <physiologicalReaction direction="left-to-right" evidence="13">
        <dbReference type="Rhea" id="RHEA:28343"/>
    </physiologicalReaction>
</comment>
<evidence type="ECO:0000256" key="2">
    <source>
        <dbReference type="ARBA" id="ARBA00008023"/>
    </source>
</evidence>
<evidence type="ECO:0000313" key="16">
    <source>
        <dbReference type="Proteomes" id="UP000233524"/>
    </source>
</evidence>
<proteinExistence type="inferred from homology"/>
<dbReference type="GO" id="GO:0046872">
    <property type="term" value="F:metal ion binding"/>
    <property type="evidence" value="ECO:0007669"/>
    <property type="project" value="UniProtKB-KW"/>
</dbReference>
<evidence type="ECO:0000256" key="11">
    <source>
        <dbReference type="ARBA" id="ARBA00066468"/>
    </source>
</evidence>
<dbReference type="EC" id="3.6.1.66" evidence="11"/>
<dbReference type="SUPFAM" id="SSF52972">
    <property type="entry name" value="ITPase-like"/>
    <property type="match status" value="1"/>
</dbReference>
<evidence type="ECO:0000256" key="9">
    <source>
        <dbReference type="ARBA" id="ARBA00023211"/>
    </source>
</evidence>
<dbReference type="GO" id="GO:0036220">
    <property type="term" value="F:ITP diphosphatase activity"/>
    <property type="evidence" value="ECO:0007669"/>
    <property type="project" value="UniProtKB-EC"/>
</dbReference>
<reference evidence="15 16" key="1">
    <citation type="journal article" date="2017" name="G3 (Bethesda)">
        <title>First Draft Genome Sequence of the Pathogenic Fungus Lomentospora prolificans (Formerly Scedosporium prolificans).</title>
        <authorList>
            <person name="Luo R."/>
            <person name="Zimin A."/>
            <person name="Workman R."/>
            <person name="Fan Y."/>
            <person name="Pertea G."/>
            <person name="Grossman N."/>
            <person name="Wear M.P."/>
            <person name="Jia B."/>
            <person name="Miller H."/>
            <person name="Casadevall A."/>
            <person name="Timp W."/>
            <person name="Zhang S.X."/>
            <person name="Salzberg S.L."/>
        </authorList>
    </citation>
    <scope>NUCLEOTIDE SEQUENCE [LARGE SCALE GENOMIC DNA]</scope>
    <source>
        <strain evidence="15 16">JHH-5317</strain>
    </source>
</reference>
<dbReference type="Proteomes" id="UP000233524">
    <property type="component" value="Unassembled WGS sequence"/>
</dbReference>
<keyword evidence="9" id="KW-0464">Manganese</keyword>
<name>A0A2N3MYG0_9PEZI</name>
<comment type="function">
    <text evidence="10">Pyrophosphatase that hydrolyzes the non-canonical purine nucleotides inosine triphosphate (ITP), deoxyinosine triphosphate (dITP) as well as 2'-deoxy-N-6-hydroxylaminopurine triphosphate (dHAPTP) and xanthosine 5'-triphosphate (XTP) to their respective monophosphate derivatives. The enzyme does not distinguish between the deoxy- and ribose forms. Probably excludes non-canonical purines from RNA and DNA precursor pools, thus preventing their incorporation into RNA and DNA and avoiding chromosomal lesions.</text>
</comment>
<protein>
    <recommendedName>
        <fullName evidence="11">XTP/dITP diphosphatase</fullName>
        <ecNumber evidence="11">3.6.1.66</ecNumber>
    </recommendedName>
</protein>
<evidence type="ECO:0000256" key="5">
    <source>
        <dbReference type="ARBA" id="ARBA00022741"/>
    </source>
</evidence>
<evidence type="ECO:0000256" key="14">
    <source>
        <dbReference type="ARBA" id="ARBA00093271"/>
    </source>
</evidence>
<evidence type="ECO:0000313" key="15">
    <source>
        <dbReference type="EMBL" id="PKS05217.1"/>
    </source>
</evidence>
<dbReference type="GO" id="GO:0009143">
    <property type="term" value="P:nucleoside triphosphate catabolic process"/>
    <property type="evidence" value="ECO:0007669"/>
    <property type="project" value="InterPro"/>
</dbReference>
<keyword evidence="6" id="KW-0378">Hydrolase</keyword>
<dbReference type="GO" id="GO:0005737">
    <property type="term" value="C:cytoplasm"/>
    <property type="evidence" value="ECO:0007669"/>
    <property type="project" value="UniProtKB-SubCell"/>
</dbReference>
<dbReference type="FunFam" id="3.90.950.10:FF:000003">
    <property type="entry name" value="Inosine triphosphate pyrophosphatase"/>
    <property type="match status" value="1"/>
</dbReference>
<dbReference type="EMBL" id="NLAX01001623">
    <property type="protein sequence ID" value="PKS05217.1"/>
    <property type="molecule type" value="Genomic_DNA"/>
</dbReference>
<sequence length="198" mass="21638">MNVSEALPVAPVVNFITGNANKLREVKEILEPAVRVDNKELDIEEIQGSIEEIAIAKCRKAADLLNGPVLVEDTALCFGALNGLPGPYMANIPNKRGSKWFLRDLGNEGLSKLLAGFPDKSAEAVCTFAYSPGPGHNPRLFQGRTIVNTKLGHHSTATGTAGVWPGRYAEMTSAEKNKMSHRALALRQLQQWIVEHRR</sequence>
<keyword evidence="7" id="KW-0460">Magnesium</keyword>
<dbReference type="STRING" id="41688.A0A2N3MYG0"/>
<dbReference type="GO" id="GO:0000166">
    <property type="term" value="F:nucleotide binding"/>
    <property type="evidence" value="ECO:0007669"/>
    <property type="project" value="UniProtKB-KW"/>
</dbReference>
<dbReference type="VEuPathDB" id="FungiDB:jhhlp_008588"/>
<evidence type="ECO:0000256" key="3">
    <source>
        <dbReference type="ARBA" id="ARBA00022490"/>
    </source>
</evidence>
<dbReference type="CDD" id="cd00515">
    <property type="entry name" value="HAM1"/>
    <property type="match status" value="1"/>
</dbReference>
<comment type="caution">
    <text evidence="15">The sequence shown here is derived from an EMBL/GenBank/DDBJ whole genome shotgun (WGS) entry which is preliminary data.</text>
</comment>
<dbReference type="Pfam" id="PF01725">
    <property type="entry name" value="Ham1p_like"/>
    <property type="match status" value="1"/>
</dbReference>
<evidence type="ECO:0000256" key="1">
    <source>
        <dbReference type="ARBA" id="ARBA00004496"/>
    </source>
</evidence>
<evidence type="ECO:0000256" key="4">
    <source>
        <dbReference type="ARBA" id="ARBA00022723"/>
    </source>
</evidence>
<evidence type="ECO:0000256" key="13">
    <source>
        <dbReference type="ARBA" id="ARBA00093255"/>
    </source>
</evidence>
<dbReference type="InterPro" id="IPR029001">
    <property type="entry name" value="ITPase-like_fam"/>
</dbReference>
<keyword evidence="3" id="KW-0963">Cytoplasm</keyword>
<keyword evidence="8" id="KW-0546">Nucleotide metabolism</keyword>
<dbReference type="PANTHER" id="PTHR11067:SF9">
    <property type="entry name" value="INOSINE TRIPHOSPHATE PYROPHOSPHATASE"/>
    <property type="match status" value="1"/>
</dbReference>
<dbReference type="Gene3D" id="3.90.950.10">
    <property type="match status" value="1"/>
</dbReference>
<comment type="catalytic activity">
    <reaction evidence="14">
        <text>N(6)-hydroxy-dATP + H2O = N(6)-hydroxy-dAMP + diphosphate + H(+)</text>
        <dbReference type="Rhea" id="RHEA:83971"/>
        <dbReference type="ChEBI" id="CHEBI:15377"/>
        <dbReference type="ChEBI" id="CHEBI:15378"/>
        <dbReference type="ChEBI" id="CHEBI:33019"/>
        <dbReference type="ChEBI" id="CHEBI:233529"/>
        <dbReference type="ChEBI" id="CHEBI:233530"/>
    </reaction>
    <physiologicalReaction direction="left-to-right" evidence="14">
        <dbReference type="Rhea" id="RHEA:83972"/>
    </physiologicalReaction>
</comment>
<evidence type="ECO:0000256" key="10">
    <source>
        <dbReference type="ARBA" id="ARBA00054940"/>
    </source>
</evidence>
<gene>
    <name evidence="15" type="ORF">jhhlp_008588</name>
</gene>
<keyword evidence="16" id="KW-1185">Reference proteome</keyword>
<keyword evidence="4" id="KW-0479">Metal-binding</keyword>
<organism evidence="15 16">
    <name type="scientific">Lomentospora prolificans</name>
    <dbReference type="NCBI Taxonomy" id="41688"/>
    <lineage>
        <taxon>Eukaryota</taxon>
        <taxon>Fungi</taxon>
        <taxon>Dikarya</taxon>
        <taxon>Ascomycota</taxon>
        <taxon>Pezizomycotina</taxon>
        <taxon>Sordariomycetes</taxon>
        <taxon>Hypocreomycetidae</taxon>
        <taxon>Microascales</taxon>
        <taxon>Microascaceae</taxon>
        <taxon>Lomentospora</taxon>
    </lineage>
</organism>
<dbReference type="OrthoDB" id="6288734at2759"/>
<evidence type="ECO:0000256" key="12">
    <source>
        <dbReference type="ARBA" id="ARBA00093218"/>
    </source>
</evidence>
<comment type="similarity">
    <text evidence="2">Belongs to the HAM1 NTPase family.</text>
</comment>
<accession>A0A2N3MYG0</accession>
<comment type="catalytic activity">
    <reaction evidence="12">
        <text>ITP + H2O = IMP + diphosphate + H(+)</text>
        <dbReference type="Rhea" id="RHEA:29399"/>
        <dbReference type="ChEBI" id="CHEBI:15377"/>
        <dbReference type="ChEBI" id="CHEBI:15378"/>
        <dbReference type="ChEBI" id="CHEBI:33019"/>
        <dbReference type="ChEBI" id="CHEBI:58053"/>
        <dbReference type="ChEBI" id="CHEBI:61402"/>
        <dbReference type="EC" id="3.6.1.66"/>
    </reaction>
    <physiologicalReaction direction="left-to-right" evidence="12">
        <dbReference type="Rhea" id="RHEA:29400"/>
    </physiologicalReaction>
</comment>